<accession>A0A6S7KUX6</accession>
<dbReference type="GO" id="GO:0002376">
    <property type="term" value="P:immune system process"/>
    <property type="evidence" value="ECO:0007669"/>
    <property type="project" value="UniProtKB-KW"/>
</dbReference>
<dbReference type="OrthoDB" id="272162at2759"/>
<dbReference type="GO" id="GO:0034045">
    <property type="term" value="C:phagophore assembly site membrane"/>
    <property type="evidence" value="ECO:0007669"/>
    <property type="project" value="UniProtKB-SubCell"/>
</dbReference>
<evidence type="ECO:0000259" key="16">
    <source>
        <dbReference type="Pfam" id="PF04106"/>
    </source>
</evidence>
<dbReference type="GO" id="GO:0006995">
    <property type="term" value="P:cellular response to nitrogen starvation"/>
    <property type="evidence" value="ECO:0007669"/>
    <property type="project" value="TreeGrafter"/>
</dbReference>
<comment type="subcellular location">
    <subcellularLocation>
        <location evidence="1">Cytoplasm</location>
    </subcellularLocation>
    <subcellularLocation>
        <location evidence="2 15">Preautophagosomal structure membrane</location>
        <topology evidence="2 15">Peripheral membrane protein</topology>
    </subcellularLocation>
</comment>
<dbReference type="Gene3D" id="3.10.20.620">
    <property type="match status" value="1"/>
</dbReference>
<feature type="domain" description="Autophagy protein ATG5 UblB" evidence="16">
    <location>
        <begin position="185"/>
        <end position="268"/>
    </location>
</feature>
<evidence type="ECO:0000259" key="18">
    <source>
        <dbReference type="Pfam" id="PF20638"/>
    </source>
</evidence>
<keyword evidence="12 15" id="KW-0472">Membrane</keyword>
<dbReference type="Pfam" id="PF04106">
    <property type="entry name" value="ATG5_UblB"/>
    <property type="match status" value="1"/>
</dbReference>
<dbReference type="AlphaFoldDB" id="A0A6S7KUX6"/>
<dbReference type="FunFam" id="1.10.246.190:FF:000001">
    <property type="entry name" value="Autophagy related 5"/>
    <property type="match status" value="1"/>
</dbReference>
<dbReference type="GO" id="GO:0005776">
    <property type="term" value="C:autophagosome"/>
    <property type="evidence" value="ECO:0007669"/>
    <property type="project" value="TreeGrafter"/>
</dbReference>
<dbReference type="GO" id="GO:0019776">
    <property type="term" value="F:Atg8-family ligase activity"/>
    <property type="evidence" value="ECO:0007669"/>
    <property type="project" value="TreeGrafter"/>
</dbReference>
<evidence type="ECO:0000256" key="14">
    <source>
        <dbReference type="ARBA" id="ARBA00093583"/>
    </source>
</evidence>
<keyword evidence="20" id="KW-1185">Reference proteome</keyword>
<keyword evidence="6 15" id="KW-1017">Isopeptide bond</keyword>
<dbReference type="Gene3D" id="3.10.20.90">
    <property type="entry name" value="Phosphatidylinositol 3-kinase Catalytic Subunit, Chain A, domain 1"/>
    <property type="match status" value="1"/>
</dbReference>
<evidence type="ECO:0000259" key="17">
    <source>
        <dbReference type="Pfam" id="PF20637"/>
    </source>
</evidence>
<dbReference type="GO" id="GO:0034274">
    <property type="term" value="C:Atg12-Atg5-Atg16 complex"/>
    <property type="evidence" value="ECO:0007669"/>
    <property type="project" value="TreeGrafter"/>
</dbReference>
<name>A0A6S7KUX6_PARCT</name>
<evidence type="ECO:0000256" key="12">
    <source>
        <dbReference type="ARBA" id="ARBA00023136"/>
    </source>
</evidence>
<comment type="subunit">
    <text evidence="14">Forms a conjugate with ATG12. Part of the minor complex composed of 4 sets of ATG12-ATG5 and ATG16L1 (400 kDa); this complex interacts with ATG3 leading to disruption of ATG7 interaction and promotion of ATG8-like proteins lipidation. Forms an 800-kDa complex composed of ATG12-ATG5 and ATG16L2. The ATG12-ATG5 conjugate interacts with RAB33A; this interaction is bridged by ATG16L1 and promotes ATG12-ATG5-ATG16L1 complex recruitment to phagophores. Interacts with TECPR1; the interaction is direct and does not take place when ATG16L1 is associated with the ATG5-ATG12 conjugate. Interacts with DHX58/RIG-1, IFIH1/MDA5 and MAVS/IPS-1 in monomeric form as well as in ATG12-ATG5 conjugate form. The interaction with MAVS is further enhanced upon vesicular stomatitis virus (VSV) infection. Interacts with ATG3. Interacts with ATG7 and ATG10. Interacts with FADD. Interacts with Bassoon/BSN; this interaction is important for the regulation of presynaptic autophagy. Interacts with ATG16L2.</text>
</comment>
<comment type="function">
    <text evidence="13">May play an important role in the apoptotic process, possibly within the modified cytoskeleton. Its expression is a relatively late event in the apoptotic process, occurring downstream of caspase activity. Plays a crucial role in IFN-gamma-induced autophagic cell death by interacting with FADD.</text>
</comment>
<evidence type="ECO:0000313" key="20">
    <source>
        <dbReference type="Proteomes" id="UP001152795"/>
    </source>
</evidence>
<dbReference type="InterPro" id="IPR048940">
    <property type="entry name" value="ATG5_HBR"/>
</dbReference>
<evidence type="ECO:0000256" key="6">
    <source>
        <dbReference type="ARBA" id="ARBA00022499"/>
    </source>
</evidence>
<dbReference type="FunFam" id="3.10.20.620:FF:000001">
    <property type="entry name" value="Autophagy related 5"/>
    <property type="match status" value="1"/>
</dbReference>
<evidence type="ECO:0000256" key="8">
    <source>
        <dbReference type="ARBA" id="ARBA00022843"/>
    </source>
</evidence>
<proteinExistence type="inferred from homology"/>
<evidence type="ECO:0000256" key="9">
    <source>
        <dbReference type="ARBA" id="ARBA00022859"/>
    </source>
</evidence>
<sequence length="275" mass="32324">MADDREVLRILWDGRIPVCFTLNADEVVALEEPEPFYLLLPRVSYLPVVTDKVTKHFQRAIKPDMNTSSIWFDFNGQPLKWHYPIGVLFDLYGSNKSLPWNITVHFEDFPEDEVIRCESKEVVESYFMSAVKEADSLKHKSQIINSMQKKDHKQLWLGLNNDKFEQFWSVNKRLMERSGDELFKHIPFRIHQCDKLFMQKLAKPVNEAGESLTLKHLMMETLPTIFSNDEDFQSTRIVIHGIEPPLETPLQWLSEHFSYPDNFLHLVLINKEAEM</sequence>
<comment type="similarity">
    <text evidence="3 15">Belongs to the ATG5 family.</text>
</comment>
<dbReference type="GO" id="GO:0043069">
    <property type="term" value="P:negative regulation of programmed cell death"/>
    <property type="evidence" value="ECO:0007669"/>
    <property type="project" value="UniProtKB-ARBA"/>
</dbReference>
<dbReference type="FunFam" id="3.10.20.90:FF:000100">
    <property type="entry name" value="Autophagy related 5"/>
    <property type="match status" value="1"/>
</dbReference>
<organism evidence="19 20">
    <name type="scientific">Paramuricea clavata</name>
    <name type="common">Red gorgonian</name>
    <name type="synonym">Violescent sea-whip</name>
    <dbReference type="NCBI Taxonomy" id="317549"/>
    <lineage>
        <taxon>Eukaryota</taxon>
        <taxon>Metazoa</taxon>
        <taxon>Cnidaria</taxon>
        <taxon>Anthozoa</taxon>
        <taxon>Octocorallia</taxon>
        <taxon>Malacalcyonacea</taxon>
        <taxon>Plexauridae</taxon>
        <taxon>Paramuricea</taxon>
    </lineage>
</organism>
<evidence type="ECO:0000256" key="11">
    <source>
        <dbReference type="ARBA" id="ARBA00023006"/>
    </source>
</evidence>
<evidence type="ECO:0000256" key="13">
    <source>
        <dbReference type="ARBA" id="ARBA00025421"/>
    </source>
</evidence>
<dbReference type="Gene3D" id="1.10.246.190">
    <property type="entry name" value="Autophagy protein Apg5, helix rich domain"/>
    <property type="match status" value="1"/>
</dbReference>
<keyword evidence="5" id="KW-0963">Cytoplasm</keyword>
<evidence type="ECO:0000256" key="5">
    <source>
        <dbReference type="ARBA" id="ARBA00022490"/>
    </source>
</evidence>
<evidence type="ECO:0000256" key="15">
    <source>
        <dbReference type="RuleBase" id="RU361202"/>
    </source>
</evidence>
<evidence type="ECO:0000256" key="7">
    <source>
        <dbReference type="ARBA" id="ARBA00022703"/>
    </source>
</evidence>
<dbReference type="InterPro" id="IPR042527">
    <property type="entry name" value="Atg5_UblA_dom_sf"/>
</dbReference>
<dbReference type="InterPro" id="IPR048318">
    <property type="entry name" value="ATG5_UblB"/>
</dbReference>
<dbReference type="Proteomes" id="UP001152795">
    <property type="component" value="Unassembled WGS sequence"/>
</dbReference>
<dbReference type="InterPro" id="IPR042526">
    <property type="entry name" value="Atg5_HR"/>
</dbReference>
<dbReference type="GO" id="GO:0000045">
    <property type="term" value="P:autophagosome assembly"/>
    <property type="evidence" value="ECO:0007669"/>
    <property type="project" value="UniProtKB-ARBA"/>
</dbReference>
<dbReference type="PANTHER" id="PTHR13040:SF2">
    <property type="entry name" value="AUTOPHAGY PROTEIN 5"/>
    <property type="match status" value="1"/>
</dbReference>
<dbReference type="GO" id="GO:0061908">
    <property type="term" value="C:phagophore"/>
    <property type="evidence" value="ECO:0007669"/>
    <property type="project" value="TreeGrafter"/>
</dbReference>
<reference evidence="19" key="1">
    <citation type="submission" date="2020-04" db="EMBL/GenBank/DDBJ databases">
        <authorList>
            <person name="Alioto T."/>
            <person name="Alioto T."/>
            <person name="Gomez Garrido J."/>
        </authorList>
    </citation>
    <scope>NUCLEOTIDE SEQUENCE</scope>
    <source>
        <strain evidence="19">A484AB</strain>
    </source>
</reference>
<keyword evidence="9" id="KW-0391">Immunity</keyword>
<comment type="subunit">
    <text evidence="15">Conjugated with ATG12.</text>
</comment>
<evidence type="ECO:0000256" key="10">
    <source>
        <dbReference type="ARBA" id="ARBA00022990"/>
    </source>
</evidence>
<comment type="function">
    <text evidence="15">Involved in autophagic vesicle formation.</text>
</comment>
<dbReference type="Pfam" id="PF20638">
    <property type="entry name" value="ATG5_UblA"/>
    <property type="match status" value="1"/>
</dbReference>
<evidence type="ECO:0000256" key="3">
    <source>
        <dbReference type="ARBA" id="ARBA00006910"/>
    </source>
</evidence>
<gene>
    <name evidence="19" type="ORF">PACLA_8A033599</name>
</gene>
<feature type="domain" description="Autophagy protein ATG5 alpha-helical bundle region" evidence="17">
    <location>
        <begin position="121"/>
        <end position="176"/>
    </location>
</feature>
<dbReference type="GO" id="GO:0034727">
    <property type="term" value="P:piecemeal microautophagy of the nucleus"/>
    <property type="evidence" value="ECO:0007669"/>
    <property type="project" value="TreeGrafter"/>
</dbReference>
<dbReference type="GO" id="GO:0044233">
    <property type="term" value="C:mitochondria-associated endoplasmic reticulum membrane contact site"/>
    <property type="evidence" value="ECO:0007669"/>
    <property type="project" value="TreeGrafter"/>
</dbReference>
<keyword evidence="10" id="KW-0007">Acetylation</keyword>
<evidence type="ECO:0000256" key="4">
    <source>
        <dbReference type="ARBA" id="ARBA00015616"/>
    </source>
</evidence>
<dbReference type="InterPro" id="IPR007239">
    <property type="entry name" value="Atg5"/>
</dbReference>
<dbReference type="Pfam" id="PF20637">
    <property type="entry name" value="ATG5_HBR"/>
    <property type="match status" value="1"/>
</dbReference>
<keyword evidence="11 15" id="KW-0072">Autophagy</keyword>
<evidence type="ECO:0000313" key="19">
    <source>
        <dbReference type="EMBL" id="CAB4024159.1"/>
    </source>
</evidence>
<keyword evidence="7" id="KW-0053">Apoptosis</keyword>
<dbReference type="PANTHER" id="PTHR13040">
    <property type="entry name" value="AUTOPHAGY PROTEIN 5"/>
    <property type="match status" value="1"/>
</dbReference>
<dbReference type="GO" id="GO:0000422">
    <property type="term" value="P:autophagy of mitochondrion"/>
    <property type="evidence" value="ECO:0007669"/>
    <property type="project" value="TreeGrafter"/>
</dbReference>
<evidence type="ECO:0000256" key="1">
    <source>
        <dbReference type="ARBA" id="ARBA00004496"/>
    </source>
</evidence>
<feature type="domain" description="Autophagy protein ATG5 UblA" evidence="18">
    <location>
        <begin position="11"/>
        <end position="106"/>
    </location>
</feature>
<keyword evidence="8 15" id="KW-0832">Ubl conjugation</keyword>
<dbReference type="EMBL" id="CACRXK020012870">
    <property type="protein sequence ID" value="CAB4024159.1"/>
    <property type="molecule type" value="Genomic_DNA"/>
</dbReference>
<evidence type="ECO:0000256" key="2">
    <source>
        <dbReference type="ARBA" id="ARBA00004623"/>
    </source>
</evidence>
<dbReference type="GO" id="GO:0006915">
    <property type="term" value="P:apoptotic process"/>
    <property type="evidence" value="ECO:0007669"/>
    <property type="project" value="UniProtKB-KW"/>
</dbReference>
<comment type="caution">
    <text evidence="19">The sequence shown here is derived from an EMBL/GenBank/DDBJ whole genome shotgun (WGS) entry which is preliminary data.</text>
</comment>
<protein>
    <recommendedName>
        <fullName evidence="4 15">Autophagy protein 5</fullName>
    </recommendedName>
</protein>
<dbReference type="InterPro" id="IPR048939">
    <property type="entry name" value="ATG5_UblA"/>
</dbReference>